<dbReference type="OrthoDB" id="9766445at2"/>
<dbReference type="Gene3D" id="3.40.640.10">
    <property type="entry name" value="Type I PLP-dependent aspartate aminotransferase-like (Major domain)"/>
    <property type="match status" value="1"/>
</dbReference>
<organism evidence="8 9">
    <name type="scientific">Paraclostridium sordellii</name>
    <name type="common">Clostridium sordellii</name>
    <dbReference type="NCBI Taxonomy" id="1505"/>
    <lineage>
        <taxon>Bacteria</taxon>
        <taxon>Bacillati</taxon>
        <taxon>Bacillota</taxon>
        <taxon>Clostridia</taxon>
        <taxon>Peptostreptococcales</taxon>
        <taxon>Peptostreptococcaceae</taxon>
        <taxon>Paraclostridium</taxon>
    </lineage>
</organism>
<keyword evidence="5 8" id="KW-0808">Transferase</keyword>
<evidence type="ECO:0000313" key="9">
    <source>
        <dbReference type="Proteomes" id="UP000049127"/>
    </source>
</evidence>
<dbReference type="InterPro" id="IPR000796">
    <property type="entry name" value="Asp_trans"/>
</dbReference>
<accession>A0A0C7GDJ0</accession>
<evidence type="ECO:0000256" key="3">
    <source>
        <dbReference type="ARBA" id="ARBA00011738"/>
    </source>
</evidence>
<dbReference type="GO" id="GO:0004069">
    <property type="term" value="F:L-aspartate:2-oxoglutarate aminotransferase activity"/>
    <property type="evidence" value="ECO:0007669"/>
    <property type="project" value="UniProtKB-EC"/>
</dbReference>
<dbReference type="CDD" id="cd00609">
    <property type="entry name" value="AAT_like"/>
    <property type="match status" value="1"/>
</dbReference>
<proteinExistence type="inferred from homology"/>
<evidence type="ECO:0000259" key="7">
    <source>
        <dbReference type="Pfam" id="PF00155"/>
    </source>
</evidence>
<dbReference type="EMBL" id="CEKZ01000014">
    <property type="protein sequence ID" value="CEQ04608.1"/>
    <property type="molecule type" value="Genomic_DNA"/>
</dbReference>
<dbReference type="Gene3D" id="3.90.1150.10">
    <property type="entry name" value="Aspartate Aminotransferase, domain 1"/>
    <property type="match status" value="1"/>
</dbReference>
<gene>
    <name evidence="8" type="primary">aspC_1</name>
    <name evidence="8" type="ORF">R28058_23261</name>
</gene>
<dbReference type="Proteomes" id="UP000049127">
    <property type="component" value="Unassembled WGS sequence"/>
</dbReference>
<name>A0A0C7GDJ0_PARSO</name>
<dbReference type="RefSeq" id="WP_055342722.1">
    <property type="nucleotide sequence ID" value="NZ_CDNI01000021.1"/>
</dbReference>
<dbReference type="GO" id="GO:0030170">
    <property type="term" value="F:pyridoxal phosphate binding"/>
    <property type="evidence" value="ECO:0007669"/>
    <property type="project" value="InterPro"/>
</dbReference>
<feature type="domain" description="Aminotransferase class I/classII large" evidence="7">
    <location>
        <begin position="37"/>
        <end position="401"/>
    </location>
</feature>
<evidence type="ECO:0000256" key="1">
    <source>
        <dbReference type="ARBA" id="ARBA00001933"/>
    </source>
</evidence>
<keyword evidence="4 8" id="KW-0032">Aminotransferase</keyword>
<dbReference type="InterPro" id="IPR015422">
    <property type="entry name" value="PyrdxlP-dep_Trfase_small"/>
</dbReference>
<dbReference type="PANTHER" id="PTHR11879:SF22">
    <property type="entry name" value="ASPARTATE AMINOTRANSFERASE, MITOCHONDRIAL"/>
    <property type="match status" value="1"/>
</dbReference>
<evidence type="ECO:0000256" key="4">
    <source>
        <dbReference type="ARBA" id="ARBA00022576"/>
    </source>
</evidence>
<comment type="cofactor">
    <cofactor evidence="1">
        <name>pyridoxal 5'-phosphate</name>
        <dbReference type="ChEBI" id="CHEBI:597326"/>
    </cofactor>
</comment>
<comment type="subunit">
    <text evidence="3">Homodimer.</text>
</comment>
<comment type="similarity">
    <text evidence="2">Belongs to the class-I pyridoxal-phosphate-dependent aminotransferase family.</text>
</comment>
<dbReference type="InterPro" id="IPR004839">
    <property type="entry name" value="Aminotransferase_I/II_large"/>
</dbReference>
<dbReference type="InterPro" id="IPR015421">
    <property type="entry name" value="PyrdxlP-dep_Trfase_major"/>
</dbReference>
<dbReference type="PANTHER" id="PTHR11879">
    <property type="entry name" value="ASPARTATE AMINOTRANSFERASE"/>
    <property type="match status" value="1"/>
</dbReference>
<dbReference type="GO" id="GO:0006520">
    <property type="term" value="P:amino acid metabolic process"/>
    <property type="evidence" value="ECO:0007669"/>
    <property type="project" value="InterPro"/>
</dbReference>
<keyword evidence="6" id="KW-0663">Pyridoxal phosphate</keyword>
<evidence type="ECO:0000313" key="8">
    <source>
        <dbReference type="EMBL" id="CEQ04608.1"/>
    </source>
</evidence>
<dbReference type="EC" id="2.6.1.1" evidence="8"/>
<dbReference type="AlphaFoldDB" id="A0A0C7GDJ0"/>
<evidence type="ECO:0000256" key="2">
    <source>
        <dbReference type="ARBA" id="ARBA00007441"/>
    </source>
</evidence>
<evidence type="ECO:0000256" key="5">
    <source>
        <dbReference type="ARBA" id="ARBA00022679"/>
    </source>
</evidence>
<dbReference type="Pfam" id="PF00155">
    <property type="entry name" value="Aminotran_1_2"/>
    <property type="match status" value="1"/>
</dbReference>
<protein>
    <submittedName>
        <fullName evidence="8">Pyridoxal phosphate-dependent transferase</fullName>
        <ecNumber evidence="8">2.6.1.1</ecNumber>
    </submittedName>
</protein>
<sequence>MIKSMVAKHAIWPKEEDIIFSLSERAQRAENLYNKEDVINATIGVLVDDNGKLVAFNSVYDEYKSLDNTLIAPYAQIAGQKNYIESVKKACFKNHMPEGYIKVVASPGGTGSIKMAAFNYTNEQESILTPDWYWGPYKVISEEINRKIVNYDFFDENGNFNFKSFKNQFINLSEEQERIFTIFNTPAHNPTGYTISNKEWDDILNLCKEISNKKKIILFIDIAYIDFSGGEGNDTREFFEKFSNLPENILVIVGYSMSKGYTAYGMRSGACICISSNKEIADEFYYSCSHSARANWSNCNRGAMELLSTIVNDEKKLKAYELERDSYKELLKERAKAFVEEANNINLNILPYRDGFFISIPCENPIEVCEKAIESNLFMIPLKMGIRFAVCAVNKEKCKKAPKIIKEAIEFVNIQDKINLK</sequence>
<dbReference type="SUPFAM" id="SSF53383">
    <property type="entry name" value="PLP-dependent transferases"/>
    <property type="match status" value="1"/>
</dbReference>
<reference evidence="8 9" key="1">
    <citation type="submission" date="2015-01" db="EMBL/GenBank/DDBJ databases">
        <authorList>
            <person name="Aslett A.Martin."/>
            <person name="De Silva Nishadi"/>
        </authorList>
    </citation>
    <scope>NUCLEOTIDE SEQUENCE [LARGE SCALE GENOMIC DNA]</scope>
    <source>
        <strain evidence="8 9">R28058</strain>
    </source>
</reference>
<dbReference type="GO" id="GO:0042802">
    <property type="term" value="F:identical protein binding"/>
    <property type="evidence" value="ECO:0007669"/>
    <property type="project" value="TreeGrafter"/>
</dbReference>
<dbReference type="InterPro" id="IPR015424">
    <property type="entry name" value="PyrdxlP-dep_Trfase"/>
</dbReference>
<evidence type="ECO:0000256" key="6">
    <source>
        <dbReference type="ARBA" id="ARBA00022898"/>
    </source>
</evidence>